<dbReference type="SUPFAM" id="SSF47364">
    <property type="entry name" value="Domain of the SRP/SRP receptor G-proteins"/>
    <property type="match status" value="1"/>
</dbReference>
<dbReference type="EMBL" id="LSYV01000003">
    <property type="protein sequence ID" value="KXZ55716.1"/>
    <property type="molecule type" value="Genomic_DNA"/>
</dbReference>
<dbReference type="OrthoDB" id="1727884at2759"/>
<sequence length="650" mass="68211">MLDFVAAFERGGAVLWMLQFTTLRHSPLEAINALIRGCLLEERLGENVFTFVPKSGAPQALKWTFHNGLGLVFVAVYQKTLSLLYVDELLTSVKDEFVGVYKPGQRGYKQFDDNGGATSGQAKKGSTAASGNGKASGDVDADDDTAVGRKPMSNGAAGHTSEGSAGGEDGDTSAAEDGTRAFDVSKLPKGVAARGRGARGRPGTAPTGGKTDTSSKKKEDTAPKKKARNWNSLGLPSGKMDAPTRIDYTEEGDGPNGMSDGVSASASATEDEGVPAAVSRMDVEEEDYDDDELDEEQLNNGAAPGRGGAAVAAPAKKGLLASFVSSLAMNVVGKSALSRTDVEPALAEMKRKLMERNVAEEIAEQVCDSVGRGLEGQRLASFTGVASFVRSAFEEALSGILNKRAVDVLMEINKSQVRGKPYVIVFCGVNGVGKSTNLAKIAYWLGGHGKKVMIAACDTFRAGAVEQLKTHCAKLRVPLYERGYEKDPAKVAFEAIRQAERDGQHVVLVDTAGRMQDNQPLMRALSNLIAVNNPNLVLFVGEALVGNDAVDQLTKFNKALSDLAPTAAVAAAGGGPSARGGTDGAALARRHGGVIDGIVLTKFDTIDDKVGAALSMVYTSGAPVMFVGCGQTYVDLKKLNVKSVVKSLLK</sequence>
<feature type="region of interest" description="Disordered" evidence="8">
    <location>
        <begin position="109"/>
        <end position="294"/>
    </location>
</feature>
<dbReference type="CDD" id="cd17876">
    <property type="entry name" value="SRalpha_C"/>
    <property type="match status" value="1"/>
</dbReference>
<dbReference type="PANTHER" id="PTHR43134:SF1">
    <property type="entry name" value="SIGNAL RECOGNITION PARTICLE RECEPTOR SUBUNIT ALPHA"/>
    <property type="match status" value="1"/>
</dbReference>
<dbReference type="STRING" id="33097.A0A150H0M6"/>
<dbReference type="GO" id="GO:0005785">
    <property type="term" value="C:signal recognition particle receptor complex"/>
    <property type="evidence" value="ECO:0007669"/>
    <property type="project" value="InterPro"/>
</dbReference>
<dbReference type="InterPro" id="IPR036225">
    <property type="entry name" value="SRP/SRP_N"/>
</dbReference>
<gene>
    <name evidence="10" type="ORF">GPECTOR_2g1266</name>
</gene>
<keyword evidence="3" id="KW-0547">Nucleotide-binding</keyword>
<dbReference type="Pfam" id="PF02881">
    <property type="entry name" value="SRP54_N"/>
    <property type="match status" value="1"/>
</dbReference>
<dbReference type="Gene3D" id="3.40.50.300">
    <property type="entry name" value="P-loop containing nucleotide triphosphate hydrolases"/>
    <property type="match status" value="1"/>
</dbReference>
<feature type="compositionally biased region" description="Basic and acidic residues" evidence="8">
    <location>
        <begin position="213"/>
        <end position="223"/>
    </location>
</feature>
<dbReference type="GO" id="GO:0006886">
    <property type="term" value="P:intracellular protein transport"/>
    <property type="evidence" value="ECO:0007669"/>
    <property type="project" value="InterPro"/>
</dbReference>
<evidence type="ECO:0000256" key="2">
    <source>
        <dbReference type="ARBA" id="ARBA00008531"/>
    </source>
</evidence>
<comment type="caution">
    <text evidence="10">The sequence shown here is derived from an EMBL/GenBank/DDBJ whole genome shotgun (WGS) entry which is preliminary data.</text>
</comment>
<protein>
    <recommendedName>
        <fullName evidence="9">SRP54-type proteins GTP-binding domain-containing protein</fullName>
    </recommendedName>
</protein>
<evidence type="ECO:0000256" key="1">
    <source>
        <dbReference type="ARBA" id="ARBA00004397"/>
    </source>
</evidence>
<dbReference type="InterPro" id="IPR042101">
    <property type="entry name" value="SRP54_N_sf"/>
</dbReference>
<keyword evidence="7" id="KW-0675">Receptor</keyword>
<name>A0A150H0M6_GONPE</name>
<dbReference type="CDD" id="cd14826">
    <property type="entry name" value="SR_alpha_SRX"/>
    <property type="match status" value="1"/>
</dbReference>
<feature type="compositionally biased region" description="Low complexity" evidence="8">
    <location>
        <begin position="201"/>
        <end position="212"/>
    </location>
</feature>
<evidence type="ECO:0000256" key="7">
    <source>
        <dbReference type="ARBA" id="ARBA00023170"/>
    </source>
</evidence>
<dbReference type="GO" id="GO:0005525">
    <property type="term" value="F:GTP binding"/>
    <property type="evidence" value="ECO:0007669"/>
    <property type="project" value="UniProtKB-KW"/>
</dbReference>
<accession>A0A150H0M6</accession>
<feature type="compositionally biased region" description="Acidic residues" evidence="8">
    <location>
        <begin position="283"/>
        <end position="294"/>
    </location>
</feature>
<dbReference type="InterPro" id="IPR003593">
    <property type="entry name" value="AAA+_ATPase"/>
</dbReference>
<keyword evidence="4" id="KW-0256">Endoplasmic reticulum</keyword>
<dbReference type="InterPro" id="IPR007222">
    <property type="entry name" value="Sig_recog_particle_rcpt_asu_N"/>
</dbReference>
<dbReference type="GO" id="GO:0006614">
    <property type="term" value="P:SRP-dependent cotranslational protein targeting to membrane"/>
    <property type="evidence" value="ECO:0007669"/>
    <property type="project" value="InterPro"/>
</dbReference>
<evidence type="ECO:0000256" key="4">
    <source>
        <dbReference type="ARBA" id="ARBA00022824"/>
    </source>
</evidence>
<dbReference type="Pfam" id="PF04086">
    <property type="entry name" value="SRP-alpha_N"/>
    <property type="match status" value="1"/>
</dbReference>
<comment type="subcellular location">
    <subcellularLocation>
        <location evidence="1">Endoplasmic reticulum membrane</location>
        <topology evidence="1">Peripheral membrane protein</topology>
        <orientation evidence="1">Cytoplasmic side</orientation>
    </subcellularLocation>
</comment>
<evidence type="ECO:0000256" key="8">
    <source>
        <dbReference type="SAM" id="MobiDB-lite"/>
    </source>
</evidence>
<dbReference type="Gene3D" id="1.20.120.140">
    <property type="entry name" value="Signal recognition particle SRP54, nucleotide-binding domain"/>
    <property type="match status" value="1"/>
</dbReference>
<evidence type="ECO:0000313" key="10">
    <source>
        <dbReference type="EMBL" id="KXZ55716.1"/>
    </source>
</evidence>
<comment type="similarity">
    <text evidence="2">Belongs to the GTP-binding SRP family.</text>
</comment>
<organism evidence="10 11">
    <name type="scientific">Gonium pectorale</name>
    <name type="common">Green alga</name>
    <dbReference type="NCBI Taxonomy" id="33097"/>
    <lineage>
        <taxon>Eukaryota</taxon>
        <taxon>Viridiplantae</taxon>
        <taxon>Chlorophyta</taxon>
        <taxon>core chlorophytes</taxon>
        <taxon>Chlorophyceae</taxon>
        <taxon>CS clade</taxon>
        <taxon>Chlamydomonadales</taxon>
        <taxon>Volvocaceae</taxon>
        <taxon>Gonium</taxon>
    </lineage>
</organism>
<dbReference type="SUPFAM" id="SSF64356">
    <property type="entry name" value="SNARE-like"/>
    <property type="match status" value="1"/>
</dbReference>
<dbReference type="InterPro" id="IPR027417">
    <property type="entry name" value="P-loop_NTPase"/>
</dbReference>
<dbReference type="AlphaFoldDB" id="A0A150H0M6"/>
<dbReference type="SMART" id="SM00962">
    <property type="entry name" value="SRP54"/>
    <property type="match status" value="1"/>
</dbReference>
<dbReference type="SUPFAM" id="SSF52540">
    <property type="entry name" value="P-loop containing nucleoside triphosphate hydrolases"/>
    <property type="match status" value="1"/>
</dbReference>
<dbReference type="InterPro" id="IPR000897">
    <property type="entry name" value="SRP54_GTPase_dom"/>
</dbReference>
<dbReference type="FunFam" id="3.40.50.300:FF:000188">
    <property type="entry name" value="signal recognition particle receptor subunit alpha"/>
    <property type="match status" value="1"/>
</dbReference>
<evidence type="ECO:0000313" key="11">
    <source>
        <dbReference type="Proteomes" id="UP000075714"/>
    </source>
</evidence>
<dbReference type="Gene3D" id="3.30.450.60">
    <property type="match status" value="1"/>
</dbReference>
<keyword evidence="11" id="KW-1185">Reference proteome</keyword>
<dbReference type="Proteomes" id="UP000075714">
    <property type="component" value="Unassembled WGS sequence"/>
</dbReference>
<proteinExistence type="inferred from homology"/>
<evidence type="ECO:0000259" key="9">
    <source>
        <dbReference type="PROSITE" id="PS00300"/>
    </source>
</evidence>
<keyword evidence="5" id="KW-0342">GTP-binding</keyword>
<dbReference type="GO" id="GO:0003924">
    <property type="term" value="F:GTPase activity"/>
    <property type="evidence" value="ECO:0007669"/>
    <property type="project" value="InterPro"/>
</dbReference>
<reference evidence="11" key="1">
    <citation type="journal article" date="2016" name="Nat. Commun.">
        <title>The Gonium pectorale genome demonstrates co-option of cell cycle regulation during the evolution of multicellularity.</title>
        <authorList>
            <person name="Hanschen E.R."/>
            <person name="Marriage T.N."/>
            <person name="Ferris P.J."/>
            <person name="Hamaji T."/>
            <person name="Toyoda A."/>
            <person name="Fujiyama A."/>
            <person name="Neme R."/>
            <person name="Noguchi H."/>
            <person name="Minakuchi Y."/>
            <person name="Suzuki M."/>
            <person name="Kawai-Toyooka H."/>
            <person name="Smith D.R."/>
            <person name="Sparks H."/>
            <person name="Anderson J."/>
            <person name="Bakaric R."/>
            <person name="Luria V."/>
            <person name="Karger A."/>
            <person name="Kirschner M.W."/>
            <person name="Durand P.M."/>
            <person name="Michod R.E."/>
            <person name="Nozaki H."/>
            <person name="Olson B.J."/>
        </authorList>
    </citation>
    <scope>NUCLEOTIDE SEQUENCE [LARGE SCALE GENOMIC DNA]</scope>
    <source>
        <strain evidence="11">NIES-2863</strain>
    </source>
</reference>
<dbReference type="InterPro" id="IPR011012">
    <property type="entry name" value="Longin-like_dom_sf"/>
</dbReference>
<feature type="domain" description="SRP54-type proteins GTP-binding" evidence="9">
    <location>
        <begin position="623"/>
        <end position="636"/>
    </location>
</feature>
<evidence type="ECO:0000256" key="6">
    <source>
        <dbReference type="ARBA" id="ARBA00023136"/>
    </source>
</evidence>
<keyword evidence="6" id="KW-0472">Membrane</keyword>
<dbReference type="PROSITE" id="PS00300">
    <property type="entry name" value="SRP54"/>
    <property type="match status" value="1"/>
</dbReference>
<dbReference type="PANTHER" id="PTHR43134">
    <property type="entry name" value="SIGNAL RECOGNITION PARTICLE RECEPTOR SUBUNIT ALPHA"/>
    <property type="match status" value="1"/>
</dbReference>
<dbReference type="InterPro" id="IPR013822">
    <property type="entry name" value="Signal_recog_particl_SRP54_hlx"/>
</dbReference>
<dbReference type="SMART" id="SM00382">
    <property type="entry name" value="AAA"/>
    <property type="match status" value="1"/>
</dbReference>
<evidence type="ECO:0000256" key="5">
    <source>
        <dbReference type="ARBA" id="ARBA00023134"/>
    </source>
</evidence>
<dbReference type="Pfam" id="PF00448">
    <property type="entry name" value="SRP54"/>
    <property type="match status" value="2"/>
</dbReference>
<evidence type="ECO:0000256" key="3">
    <source>
        <dbReference type="ARBA" id="ARBA00022741"/>
    </source>
</evidence>
<dbReference type="GO" id="GO:0005047">
    <property type="term" value="F:signal recognition particle binding"/>
    <property type="evidence" value="ECO:0007669"/>
    <property type="project" value="InterPro"/>
</dbReference>